<keyword evidence="3" id="KW-1185">Reference proteome</keyword>
<comment type="caution">
    <text evidence="2">The sequence shown here is derived from an EMBL/GenBank/DDBJ whole genome shotgun (WGS) entry which is preliminary data.</text>
</comment>
<evidence type="ECO:0000313" key="2">
    <source>
        <dbReference type="EMBL" id="MFA1612636.1"/>
    </source>
</evidence>
<dbReference type="RefSeq" id="WP_372392000.1">
    <property type="nucleotide sequence ID" value="NZ_JBGNYA010000002.1"/>
</dbReference>
<reference evidence="2 3" key="1">
    <citation type="submission" date="2024-08" db="EMBL/GenBank/DDBJ databases">
        <title>Halobellus sp. MBLA0158 whole genome sequence.</title>
        <authorList>
            <person name="Hwang C.Y."/>
            <person name="Cho E.-S."/>
            <person name="Seo M.-J."/>
        </authorList>
    </citation>
    <scope>NUCLEOTIDE SEQUENCE [LARGE SCALE GENOMIC DNA]</scope>
    <source>
        <strain evidence="2 3">MBLA0158</strain>
    </source>
</reference>
<name>A0ABD5MGB3_9EURY</name>
<evidence type="ECO:0008006" key="4">
    <source>
        <dbReference type="Google" id="ProtNLM"/>
    </source>
</evidence>
<keyword evidence="1" id="KW-1133">Transmembrane helix</keyword>
<feature type="transmembrane region" description="Helical" evidence="1">
    <location>
        <begin position="53"/>
        <end position="86"/>
    </location>
</feature>
<evidence type="ECO:0000313" key="3">
    <source>
        <dbReference type="Proteomes" id="UP001570511"/>
    </source>
</evidence>
<gene>
    <name evidence="2" type="ORF">OS889_16770</name>
</gene>
<sequence length="96" mass="9518">MVTSLLVTGVVGAVAAMLLAPVFGYSTNAGYHLGNGSLTTKGNATLLKLAKIAVAGVIAASVGPMILAASPFVIAAVALGGAFLVLHSDIGNWRII</sequence>
<dbReference type="Proteomes" id="UP001570511">
    <property type="component" value="Unassembled WGS sequence"/>
</dbReference>
<protein>
    <recommendedName>
        <fullName evidence="4">DUF3784 domain-containing protein</fullName>
    </recommendedName>
</protein>
<dbReference type="EMBL" id="JBGNYA010000002">
    <property type="protein sequence ID" value="MFA1612636.1"/>
    <property type="molecule type" value="Genomic_DNA"/>
</dbReference>
<organism evidence="2 3">
    <name type="scientific">Halobellus rubicundus</name>
    <dbReference type="NCBI Taxonomy" id="2996466"/>
    <lineage>
        <taxon>Archaea</taxon>
        <taxon>Methanobacteriati</taxon>
        <taxon>Methanobacteriota</taxon>
        <taxon>Stenosarchaea group</taxon>
        <taxon>Halobacteria</taxon>
        <taxon>Halobacteriales</taxon>
        <taxon>Haloferacaceae</taxon>
        <taxon>Halobellus</taxon>
    </lineage>
</organism>
<accession>A0ABD5MGB3</accession>
<evidence type="ECO:0000256" key="1">
    <source>
        <dbReference type="SAM" id="Phobius"/>
    </source>
</evidence>
<keyword evidence="1" id="KW-0812">Transmembrane</keyword>
<dbReference type="AlphaFoldDB" id="A0ABD5MGB3"/>
<keyword evidence="1" id="KW-0472">Membrane</keyword>
<proteinExistence type="predicted"/>